<name>A0ACB6S806_9PLEO</name>
<evidence type="ECO:0000313" key="2">
    <source>
        <dbReference type="Proteomes" id="UP000799754"/>
    </source>
</evidence>
<comment type="caution">
    <text evidence="1">The sequence shown here is derived from an EMBL/GenBank/DDBJ whole genome shotgun (WGS) entry which is preliminary data.</text>
</comment>
<accession>A0ACB6S806</accession>
<dbReference type="EMBL" id="MU006707">
    <property type="protein sequence ID" value="KAF2630405.1"/>
    <property type="molecule type" value="Genomic_DNA"/>
</dbReference>
<evidence type="ECO:0000313" key="1">
    <source>
        <dbReference type="EMBL" id="KAF2630405.1"/>
    </source>
</evidence>
<keyword evidence="2" id="KW-1185">Reference proteome</keyword>
<protein>
    <submittedName>
        <fullName evidence="1">Uncharacterized protein</fullName>
    </submittedName>
</protein>
<dbReference type="Proteomes" id="UP000799754">
    <property type="component" value="Unassembled WGS sequence"/>
</dbReference>
<proteinExistence type="predicted"/>
<sequence length="194" mass="22245">MSVIQTARASQITAHEASICDRLGSQPHPNIAEYLGVQVSDKLNCAVGLVFKRYDCTLRELVTRRQKFDMRLCLQFVFVAIQYLHKLGIVYGDLKPHNIFVKRGAKDHSVIEDFDSAHDTGSVITLKTGDPRWSRRKRVGEDVAEEDDDWSRFRKLTEWLVGERGGETGGLQGYWEDSEDIIILNTRNRVMEYL</sequence>
<gene>
    <name evidence="1" type="ORF">BU25DRAFT_387585</name>
</gene>
<organism evidence="1 2">
    <name type="scientific">Macroventuria anomochaeta</name>
    <dbReference type="NCBI Taxonomy" id="301207"/>
    <lineage>
        <taxon>Eukaryota</taxon>
        <taxon>Fungi</taxon>
        <taxon>Dikarya</taxon>
        <taxon>Ascomycota</taxon>
        <taxon>Pezizomycotina</taxon>
        <taxon>Dothideomycetes</taxon>
        <taxon>Pleosporomycetidae</taxon>
        <taxon>Pleosporales</taxon>
        <taxon>Pleosporineae</taxon>
        <taxon>Didymellaceae</taxon>
        <taxon>Macroventuria</taxon>
    </lineage>
</organism>
<reference evidence="1" key="1">
    <citation type="journal article" date="2020" name="Stud. Mycol.">
        <title>101 Dothideomycetes genomes: a test case for predicting lifestyles and emergence of pathogens.</title>
        <authorList>
            <person name="Haridas S."/>
            <person name="Albert R."/>
            <person name="Binder M."/>
            <person name="Bloem J."/>
            <person name="Labutti K."/>
            <person name="Salamov A."/>
            <person name="Andreopoulos B."/>
            <person name="Baker S."/>
            <person name="Barry K."/>
            <person name="Bills G."/>
            <person name="Bluhm B."/>
            <person name="Cannon C."/>
            <person name="Castanera R."/>
            <person name="Culley D."/>
            <person name="Daum C."/>
            <person name="Ezra D."/>
            <person name="Gonzalez J."/>
            <person name="Henrissat B."/>
            <person name="Kuo A."/>
            <person name="Liang C."/>
            <person name="Lipzen A."/>
            <person name="Lutzoni F."/>
            <person name="Magnuson J."/>
            <person name="Mondo S."/>
            <person name="Nolan M."/>
            <person name="Ohm R."/>
            <person name="Pangilinan J."/>
            <person name="Park H.-J."/>
            <person name="Ramirez L."/>
            <person name="Alfaro M."/>
            <person name="Sun H."/>
            <person name="Tritt A."/>
            <person name="Yoshinaga Y."/>
            <person name="Zwiers L.-H."/>
            <person name="Turgeon B."/>
            <person name="Goodwin S."/>
            <person name="Spatafora J."/>
            <person name="Crous P."/>
            <person name="Grigoriev I."/>
        </authorList>
    </citation>
    <scope>NUCLEOTIDE SEQUENCE</scope>
    <source>
        <strain evidence="1">CBS 525.71</strain>
    </source>
</reference>